<evidence type="ECO:0000256" key="2">
    <source>
        <dbReference type="ARBA" id="ARBA00001946"/>
    </source>
</evidence>
<dbReference type="InterPro" id="IPR036457">
    <property type="entry name" value="PPM-type-like_dom_sf"/>
</dbReference>
<dbReference type="InterPro" id="IPR000222">
    <property type="entry name" value="PP2C_BS"/>
</dbReference>
<evidence type="ECO:0000259" key="10">
    <source>
        <dbReference type="PROSITE" id="PS51746"/>
    </source>
</evidence>
<gene>
    <name evidence="11" type="ORF">Ccrd_015733</name>
</gene>
<dbReference type="GO" id="GO:0046872">
    <property type="term" value="F:metal ion binding"/>
    <property type="evidence" value="ECO:0007669"/>
    <property type="project" value="UniProtKB-KW"/>
</dbReference>
<keyword evidence="6" id="KW-0460">Magnesium</keyword>
<feature type="domain" description="PPM-type phosphatase" evidence="10">
    <location>
        <begin position="89"/>
        <end position="370"/>
    </location>
</feature>
<evidence type="ECO:0000256" key="3">
    <source>
        <dbReference type="ARBA" id="ARBA00013081"/>
    </source>
</evidence>
<dbReference type="OMA" id="HYNTVGH"/>
<dbReference type="Pfam" id="PF00481">
    <property type="entry name" value="PP2C"/>
    <property type="match status" value="1"/>
</dbReference>
<evidence type="ECO:0000256" key="7">
    <source>
        <dbReference type="ARBA" id="ARBA00022912"/>
    </source>
</evidence>
<evidence type="ECO:0000256" key="8">
    <source>
        <dbReference type="ARBA" id="ARBA00023211"/>
    </source>
</evidence>
<protein>
    <recommendedName>
        <fullName evidence="3">protein-serine/threonine phosphatase</fullName>
        <ecNumber evidence="3">3.1.3.16</ecNumber>
    </recommendedName>
</protein>
<keyword evidence="8" id="KW-0464">Manganese</keyword>
<dbReference type="Proteomes" id="UP000243975">
    <property type="component" value="Unassembled WGS sequence"/>
</dbReference>
<dbReference type="CDD" id="cd00143">
    <property type="entry name" value="PP2Cc"/>
    <property type="match status" value="1"/>
</dbReference>
<dbReference type="PROSITE" id="PS01032">
    <property type="entry name" value="PPM_1"/>
    <property type="match status" value="1"/>
</dbReference>
<dbReference type="InterPro" id="IPR001932">
    <property type="entry name" value="PPM-type_phosphatase-like_dom"/>
</dbReference>
<comment type="cofactor">
    <cofactor evidence="1">
        <name>Mn(2+)</name>
        <dbReference type="ChEBI" id="CHEBI:29035"/>
    </cofactor>
</comment>
<dbReference type="Gramene" id="KVI05929">
    <property type="protein sequence ID" value="KVI05929"/>
    <property type="gene ID" value="Ccrd_015733"/>
</dbReference>
<keyword evidence="4" id="KW-0479">Metal-binding</keyword>
<reference evidence="11 12" key="1">
    <citation type="journal article" date="2016" name="Sci. Rep.">
        <title>The genome sequence of the outbreeding globe artichoke constructed de novo incorporating a phase-aware low-pass sequencing strategy of F1 progeny.</title>
        <authorList>
            <person name="Scaglione D."/>
            <person name="Reyes-Chin-Wo S."/>
            <person name="Acquadro A."/>
            <person name="Froenicke L."/>
            <person name="Portis E."/>
            <person name="Beitel C."/>
            <person name="Tirone M."/>
            <person name="Mauro R."/>
            <person name="Lo Monaco A."/>
            <person name="Mauromicale G."/>
            <person name="Faccioli P."/>
            <person name="Cattivelli L."/>
            <person name="Rieseberg L."/>
            <person name="Michelmore R."/>
            <person name="Lanteri S."/>
        </authorList>
    </citation>
    <scope>NUCLEOTIDE SEQUENCE [LARGE SCALE GENOMIC DNA]</scope>
    <source>
        <strain evidence="11">2C</strain>
    </source>
</reference>
<dbReference type="EC" id="3.1.3.16" evidence="3"/>
<name>A0A103YBA0_CYNCS</name>
<evidence type="ECO:0000313" key="12">
    <source>
        <dbReference type="Proteomes" id="UP000243975"/>
    </source>
</evidence>
<evidence type="ECO:0000256" key="5">
    <source>
        <dbReference type="ARBA" id="ARBA00022801"/>
    </source>
</evidence>
<proteinExistence type="inferred from homology"/>
<evidence type="ECO:0000256" key="6">
    <source>
        <dbReference type="ARBA" id="ARBA00022842"/>
    </source>
</evidence>
<dbReference type="InterPro" id="IPR015655">
    <property type="entry name" value="PP2C"/>
</dbReference>
<dbReference type="PROSITE" id="PS51746">
    <property type="entry name" value="PPM_2"/>
    <property type="match status" value="1"/>
</dbReference>
<dbReference type="SUPFAM" id="SSF81606">
    <property type="entry name" value="PP2C-like"/>
    <property type="match status" value="1"/>
</dbReference>
<comment type="caution">
    <text evidence="11">The sequence shown here is derived from an EMBL/GenBank/DDBJ whole genome shotgun (WGS) entry which is preliminary data.</text>
</comment>
<sequence>MAYGVPAINDTTSNISESDSDDIFEITEDEFNNRNLVIGSPVPAAGEIEKDPIYIDDDLGIYEELDDLVQVESDDDHQICIGRNNQKISWGFCVDQGMRKYMEDRIVTFPSFMSLRCDSFGGCTAPHCRFASEVTPIHYFAVFDGHGGSQVSDHCADSLHEEVKKAWESEDCTNEWNKRWQSALSRAYDSADKACEEETGVGSTALVVLVSACQIVAANCGDSRAILCRGSQIIPLSEDHRPDREDEEQRIAKSGGRVLADLWGVLRVDGVLAMSRAIGDKSLKPSVSSVPELTFTTRSEEDECIIIASDGLWDVVSTECVGNLACELLQHERQSAHFGESPTQYVAECLFKEACSRSSSDNFSVIVVDLKPARRN</sequence>
<dbReference type="PANTHER" id="PTHR47992">
    <property type="entry name" value="PROTEIN PHOSPHATASE"/>
    <property type="match status" value="1"/>
</dbReference>
<evidence type="ECO:0000256" key="9">
    <source>
        <dbReference type="RuleBase" id="RU003465"/>
    </source>
</evidence>
<organism evidence="11 12">
    <name type="scientific">Cynara cardunculus var. scolymus</name>
    <name type="common">Globe artichoke</name>
    <name type="synonym">Cynara scolymus</name>
    <dbReference type="NCBI Taxonomy" id="59895"/>
    <lineage>
        <taxon>Eukaryota</taxon>
        <taxon>Viridiplantae</taxon>
        <taxon>Streptophyta</taxon>
        <taxon>Embryophyta</taxon>
        <taxon>Tracheophyta</taxon>
        <taxon>Spermatophyta</taxon>
        <taxon>Magnoliopsida</taxon>
        <taxon>eudicotyledons</taxon>
        <taxon>Gunneridae</taxon>
        <taxon>Pentapetalae</taxon>
        <taxon>asterids</taxon>
        <taxon>campanulids</taxon>
        <taxon>Asterales</taxon>
        <taxon>Asteraceae</taxon>
        <taxon>Carduoideae</taxon>
        <taxon>Cardueae</taxon>
        <taxon>Carduinae</taxon>
        <taxon>Cynara</taxon>
    </lineage>
</organism>
<evidence type="ECO:0000313" key="11">
    <source>
        <dbReference type="EMBL" id="KVI05929.1"/>
    </source>
</evidence>
<accession>A0A103YBA0</accession>
<evidence type="ECO:0000256" key="1">
    <source>
        <dbReference type="ARBA" id="ARBA00001936"/>
    </source>
</evidence>
<dbReference type="AlphaFoldDB" id="A0A103YBA0"/>
<keyword evidence="7 9" id="KW-0904">Protein phosphatase</keyword>
<dbReference type="GO" id="GO:0004722">
    <property type="term" value="F:protein serine/threonine phosphatase activity"/>
    <property type="evidence" value="ECO:0007669"/>
    <property type="project" value="UniProtKB-EC"/>
</dbReference>
<comment type="cofactor">
    <cofactor evidence="2">
        <name>Mg(2+)</name>
        <dbReference type="ChEBI" id="CHEBI:18420"/>
    </cofactor>
</comment>
<comment type="similarity">
    <text evidence="9">Belongs to the PP2C family.</text>
</comment>
<dbReference type="Gene3D" id="3.60.40.10">
    <property type="entry name" value="PPM-type phosphatase domain"/>
    <property type="match status" value="1"/>
</dbReference>
<dbReference type="SMART" id="SM00332">
    <property type="entry name" value="PP2Cc"/>
    <property type="match status" value="1"/>
</dbReference>
<keyword evidence="12" id="KW-1185">Reference proteome</keyword>
<evidence type="ECO:0000256" key="4">
    <source>
        <dbReference type="ARBA" id="ARBA00022723"/>
    </source>
</evidence>
<keyword evidence="5 9" id="KW-0378">Hydrolase</keyword>
<dbReference type="STRING" id="59895.A0A103YBA0"/>
<dbReference type="EMBL" id="LEKV01001857">
    <property type="protein sequence ID" value="KVI05929.1"/>
    <property type="molecule type" value="Genomic_DNA"/>
</dbReference>